<dbReference type="SUPFAM" id="SSF51197">
    <property type="entry name" value="Clavaminate synthase-like"/>
    <property type="match status" value="1"/>
</dbReference>
<dbReference type="GO" id="GO:0051213">
    <property type="term" value="F:dioxygenase activity"/>
    <property type="evidence" value="ECO:0007669"/>
    <property type="project" value="UniProtKB-KW"/>
</dbReference>
<evidence type="ECO:0000313" key="7">
    <source>
        <dbReference type="EMBL" id="MBM7059275.1"/>
    </source>
</evidence>
<gene>
    <name evidence="7" type="ORF">JQX08_01010</name>
</gene>
<reference evidence="7 8" key="1">
    <citation type="submission" date="2021-02" db="EMBL/GenBank/DDBJ databases">
        <authorList>
            <person name="Lee D.-H."/>
        </authorList>
    </citation>
    <scope>NUCLEOTIDE SEQUENCE [LARGE SCALE GENOMIC DNA]</scope>
    <source>
        <strain evidence="7 8">UL073</strain>
    </source>
</reference>
<evidence type="ECO:0000313" key="8">
    <source>
        <dbReference type="Proteomes" id="UP000717995"/>
    </source>
</evidence>
<evidence type="ECO:0000256" key="2">
    <source>
        <dbReference type="ARBA" id="ARBA00022723"/>
    </source>
</evidence>
<dbReference type="EMBL" id="JAFEUP010000001">
    <property type="protein sequence ID" value="MBM7059275.1"/>
    <property type="molecule type" value="Genomic_DNA"/>
</dbReference>
<dbReference type="InterPro" id="IPR051323">
    <property type="entry name" value="AtsK-like"/>
</dbReference>
<feature type="domain" description="TauD/TfdA-like" evidence="6">
    <location>
        <begin position="22"/>
        <end position="289"/>
    </location>
</feature>
<dbReference type="PANTHER" id="PTHR30468:SF1">
    <property type="entry name" value="ALPHA-KETOGLUTARATE-DEPENDENT SULFONATE DIOXYGENASE"/>
    <property type="match status" value="1"/>
</dbReference>
<evidence type="ECO:0000256" key="1">
    <source>
        <dbReference type="ARBA" id="ARBA00005896"/>
    </source>
</evidence>
<proteinExistence type="inferred from homology"/>
<dbReference type="Pfam" id="PF02668">
    <property type="entry name" value="TauD"/>
    <property type="match status" value="1"/>
</dbReference>
<dbReference type="RefSeq" id="WP_204914082.1">
    <property type="nucleotide sequence ID" value="NZ_JAFEUP010000001.1"/>
</dbReference>
<comment type="caution">
    <text evidence="7">The sequence shown here is derived from an EMBL/GenBank/DDBJ whole genome shotgun (WGS) entry which is preliminary data.</text>
</comment>
<keyword evidence="8" id="KW-1185">Reference proteome</keyword>
<protein>
    <submittedName>
        <fullName evidence="7">TauD/TfdA family dioxygenase</fullName>
    </submittedName>
</protein>
<dbReference type="InterPro" id="IPR042098">
    <property type="entry name" value="TauD-like_sf"/>
</dbReference>
<evidence type="ECO:0000259" key="6">
    <source>
        <dbReference type="Pfam" id="PF02668"/>
    </source>
</evidence>
<evidence type="ECO:0000256" key="3">
    <source>
        <dbReference type="ARBA" id="ARBA00022964"/>
    </source>
</evidence>
<evidence type="ECO:0000256" key="4">
    <source>
        <dbReference type="ARBA" id="ARBA00023002"/>
    </source>
</evidence>
<keyword evidence="3 7" id="KW-0223">Dioxygenase</keyword>
<keyword evidence="2" id="KW-0479">Metal-binding</keyword>
<accession>A0ABS2I8G4</accession>
<sequence length="297" mass="33332">MSEFYFTLPSHNRPASYAQFRVTPTTGALGADVDDVDLTRLDAAGFAELRKALVAHKVLFIRNQSLRVEDLEAITLQFGEFGREPYVSGMPDHPHVVKVVKEANEKVPFVFGGAWHSDWTFQERPPAFTLLYGHDIPPYGGDTCYANLALAYDWLSPKMKSLLEGLDGVHSPERAYGPSAKHNDLLENMAVHYGEVDGEVRSHPLITRHPESGLKVLFANPAYTSGIAGLRPDEAQPLLDYLFKLALSPAFGCRMRWSQGTLAIWDNRSVWHYPVADYHGMRREMYRTTVVGEVPSR</sequence>
<dbReference type="InterPro" id="IPR003819">
    <property type="entry name" value="TauD/TfdA-like"/>
</dbReference>
<comment type="similarity">
    <text evidence="1">Belongs to the TfdA dioxygenase family.</text>
</comment>
<evidence type="ECO:0000256" key="5">
    <source>
        <dbReference type="ARBA" id="ARBA00023004"/>
    </source>
</evidence>
<dbReference type="Proteomes" id="UP000717995">
    <property type="component" value="Unassembled WGS sequence"/>
</dbReference>
<dbReference type="Gene3D" id="3.60.130.10">
    <property type="entry name" value="Clavaminate synthase-like"/>
    <property type="match status" value="1"/>
</dbReference>
<keyword evidence="4" id="KW-0560">Oxidoreductase</keyword>
<keyword evidence="5" id="KW-0408">Iron</keyword>
<organism evidence="7 8">
    <name type="scientific">Zestomonas insulae</name>
    <dbReference type="NCBI Taxonomy" id="2809017"/>
    <lineage>
        <taxon>Bacteria</taxon>
        <taxon>Pseudomonadati</taxon>
        <taxon>Pseudomonadota</taxon>
        <taxon>Gammaproteobacteria</taxon>
        <taxon>Pseudomonadales</taxon>
        <taxon>Pseudomonadaceae</taxon>
        <taxon>Zestomonas</taxon>
    </lineage>
</organism>
<name>A0ABS2I8G4_9GAMM</name>
<dbReference type="PANTHER" id="PTHR30468">
    <property type="entry name" value="ALPHA-KETOGLUTARATE-DEPENDENT SULFONATE DIOXYGENASE"/>
    <property type="match status" value="1"/>
</dbReference>